<evidence type="ECO:0000256" key="1">
    <source>
        <dbReference type="SAM" id="MobiDB-lite"/>
    </source>
</evidence>
<dbReference type="OrthoDB" id="1908108at2759"/>
<feature type="compositionally biased region" description="Basic and acidic residues" evidence="1">
    <location>
        <begin position="9"/>
        <end position="19"/>
    </location>
</feature>
<sequence length="798" mass="80538">MAQQQLPDHQQHQLHDQQPHPHPHLQQKARWGGSSNGSSNRAAAAAAEPQWTVDRGRMRQLVQAAARLFVPCPQCQETHRSSRDSHVSFLDVDDPFGRAYCHFCQPVGSGARVVQVRRNTYDDVMRIGDLSKMYDTSLIQHYVINNGKVIFLRSRPQAPKAGCTNSCYFCHRALMDNNSRYCSLECKLNQEDGLPPLTPAQARSAAAAAKKVKIPRRRDAPTGSAARYDMPYDTAEQSDQEQLGGAAAATAAARRGRKEGGAASYGVSVGVGLDDEGDDEGEDGWAAAAALAPQPPLAGGDWDEDDGGVNVTVRAGLVSGPWTGGRLVPWFGGQAGPEGKLAALAEVGAAAAAAASSHRRPPRAPASRGAPPAPATTGLFAESSGRPQRNRQPPQRLASFDSGGGSFAAAAPFRDGRQQRLTVEASGNVDDDAAAAAFAARHSTRLAAAGRANSAPLEGGLHSGGGGGGQEQPSGPQLSMAVKAAKAAPEGLGDYLLSLVRSRYCKPAGGGGGNAAQMEAAAAAPLPPLAPKPQENGPVVSAFAVAAGWPGGAPTAPVQPPVQPEPRIMMMRRMSAGPGPLPAGSHAFSGAVAAPSATAHAVAAVGTKRRCASIDLGDAAAAAAAAAACNGTTLGGGGGQPEVTSPLRWRRGSAAAPSAAAAGMSVDDLAVKMSLLSPTRIARLNAFVAAVGAGGGGAAPGFAAAPSATAGGDLGRMAALLCMMPPRMGAAEPGPQGPNGAAATAAAAAAPRTVALELDADPGHDSDGGGGGGGGGGGPAGLRRVKARKGRPQQAPMG</sequence>
<comment type="caution">
    <text evidence="2">The sequence shown here is derived from an EMBL/GenBank/DDBJ whole genome shotgun (WGS) entry which is preliminary data.</text>
</comment>
<dbReference type="Pfam" id="PF04640">
    <property type="entry name" value="PLATZ"/>
    <property type="match status" value="1"/>
</dbReference>
<feature type="region of interest" description="Disordered" evidence="1">
    <location>
        <begin position="205"/>
        <end position="250"/>
    </location>
</feature>
<evidence type="ECO:0000313" key="3">
    <source>
        <dbReference type="Proteomes" id="UP001165080"/>
    </source>
</evidence>
<protein>
    <recommendedName>
        <fullName evidence="4">PLATZ transcription factor-domain-containing protein</fullName>
    </recommendedName>
</protein>
<feature type="region of interest" description="Disordered" evidence="1">
    <location>
        <begin position="730"/>
        <end position="798"/>
    </location>
</feature>
<dbReference type="PANTHER" id="PTHR31065">
    <property type="entry name" value="PLATZ TRANSCRIPTION FACTOR FAMILY PROTEIN"/>
    <property type="match status" value="1"/>
</dbReference>
<feature type="compositionally biased region" description="Gly residues" evidence="1">
    <location>
        <begin position="768"/>
        <end position="780"/>
    </location>
</feature>
<evidence type="ECO:0000313" key="2">
    <source>
        <dbReference type="EMBL" id="GLC54934.1"/>
    </source>
</evidence>
<gene>
    <name evidence="2" type="primary">PLEST006350</name>
    <name evidence="2" type="ORF">PLESTB_000922100</name>
</gene>
<feature type="region of interest" description="Disordered" evidence="1">
    <location>
        <begin position="1"/>
        <end position="50"/>
    </location>
</feature>
<dbReference type="Proteomes" id="UP001165080">
    <property type="component" value="Unassembled WGS sequence"/>
</dbReference>
<feature type="compositionally biased region" description="Gly residues" evidence="1">
    <location>
        <begin position="461"/>
        <end position="470"/>
    </location>
</feature>
<dbReference type="EMBL" id="BRXU01000011">
    <property type="protein sequence ID" value="GLC54934.1"/>
    <property type="molecule type" value="Genomic_DNA"/>
</dbReference>
<evidence type="ECO:0008006" key="4">
    <source>
        <dbReference type="Google" id="ProtNLM"/>
    </source>
</evidence>
<feature type="region of interest" description="Disordered" evidence="1">
    <location>
        <begin position="452"/>
        <end position="478"/>
    </location>
</feature>
<feature type="compositionally biased region" description="Low complexity" evidence="1">
    <location>
        <begin position="730"/>
        <end position="751"/>
    </location>
</feature>
<dbReference type="AlphaFoldDB" id="A0A9W6BMQ9"/>
<keyword evidence="3" id="KW-1185">Reference proteome</keyword>
<feature type="region of interest" description="Disordered" evidence="1">
    <location>
        <begin position="353"/>
        <end position="415"/>
    </location>
</feature>
<proteinExistence type="predicted"/>
<accession>A0A9W6BMQ9</accession>
<organism evidence="2 3">
    <name type="scientific">Pleodorina starrii</name>
    <dbReference type="NCBI Taxonomy" id="330485"/>
    <lineage>
        <taxon>Eukaryota</taxon>
        <taxon>Viridiplantae</taxon>
        <taxon>Chlorophyta</taxon>
        <taxon>core chlorophytes</taxon>
        <taxon>Chlorophyceae</taxon>
        <taxon>CS clade</taxon>
        <taxon>Chlamydomonadales</taxon>
        <taxon>Volvocaceae</taxon>
        <taxon>Pleodorina</taxon>
    </lineage>
</organism>
<name>A0A9W6BMQ9_9CHLO</name>
<feature type="compositionally biased region" description="Low complexity" evidence="1">
    <location>
        <begin position="28"/>
        <end position="47"/>
    </location>
</feature>
<reference evidence="2 3" key="1">
    <citation type="journal article" date="2023" name="Commun. Biol.">
        <title>Reorganization of the ancestral sex-determining regions during the evolution of trioecy in Pleodorina starrii.</title>
        <authorList>
            <person name="Takahashi K."/>
            <person name="Suzuki S."/>
            <person name="Kawai-Toyooka H."/>
            <person name="Yamamoto K."/>
            <person name="Hamaji T."/>
            <person name="Ootsuki R."/>
            <person name="Yamaguchi H."/>
            <person name="Kawachi M."/>
            <person name="Higashiyama T."/>
            <person name="Nozaki H."/>
        </authorList>
    </citation>
    <scope>NUCLEOTIDE SEQUENCE [LARGE SCALE GENOMIC DNA]</scope>
    <source>
        <strain evidence="2 3">NIES-4479</strain>
    </source>
</reference>
<dbReference type="PANTHER" id="PTHR31065:SF1">
    <property type="entry name" value="OS09G0116050 PROTEIN"/>
    <property type="match status" value="1"/>
</dbReference>
<dbReference type="InterPro" id="IPR006734">
    <property type="entry name" value="PLATZ"/>
</dbReference>
<feature type="compositionally biased region" description="Low complexity" evidence="1">
    <location>
        <begin position="386"/>
        <end position="413"/>
    </location>
</feature>